<dbReference type="InterPro" id="IPR036249">
    <property type="entry name" value="Thioredoxin-like_sf"/>
</dbReference>
<evidence type="ECO:0000313" key="2">
    <source>
        <dbReference type="Proteomes" id="UP001548189"/>
    </source>
</evidence>
<comment type="caution">
    <text evidence="1">The sequence shown here is derived from an EMBL/GenBank/DDBJ whole genome shotgun (WGS) entry which is preliminary data.</text>
</comment>
<dbReference type="InterPro" id="IPR014440">
    <property type="entry name" value="HCCAis_GSTk"/>
</dbReference>
<protein>
    <submittedName>
        <fullName evidence="1">DsbA family protein</fullName>
    </submittedName>
</protein>
<evidence type="ECO:0000313" key="1">
    <source>
        <dbReference type="EMBL" id="MET1255864.1"/>
    </source>
</evidence>
<keyword evidence="2" id="KW-1185">Reference proteome</keyword>
<dbReference type="PANTHER" id="PTHR42943:SF2">
    <property type="entry name" value="GLUTATHIONE S-TRANSFERASE KAPPA 1"/>
    <property type="match status" value="1"/>
</dbReference>
<dbReference type="Pfam" id="PF01323">
    <property type="entry name" value="DSBA"/>
    <property type="match status" value="1"/>
</dbReference>
<dbReference type="SUPFAM" id="SSF52833">
    <property type="entry name" value="Thioredoxin-like"/>
    <property type="match status" value="1"/>
</dbReference>
<sequence>MQLTWYFDFISPFAYLQLQRFQELPESVNVVYKPILFAGLLNHWQNVGPAEIVPKRQFTYQFCYWYARKNNVPFKMPPAHPFNSLFALRLAVALGNQLSVIQTIFNGIWRYGYALESIEAMRYFEEQFARDDLAELVSQASVKEQLKHNTQLAAEQQVFGVPTFTVADGQENFWGLDAFDMLVDFIQSPQSFNDEEMLRVKSLPEGIQRKR</sequence>
<dbReference type="Gene3D" id="3.40.30.10">
    <property type="entry name" value="Glutaredoxin"/>
    <property type="match status" value="1"/>
</dbReference>
<dbReference type="InterPro" id="IPR051924">
    <property type="entry name" value="GST_Kappa/NadH"/>
</dbReference>
<gene>
    <name evidence="1" type="ORF">ABVT43_12060</name>
</gene>
<name>A0ABV2BV87_9GAMM</name>
<reference evidence="1 2" key="1">
    <citation type="submission" date="2024-06" db="EMBL/GenBank/DDBJ databases">
        <authorList>
            <person name="Li F."/>
        </authorList>
    </citation>
    <scope>NUCLEOTIDE SEQUENCE [LARGE SCALE GENOMIC DNA]</scope>
    <source>
        <strain evidence="1 2">GXAS 311</strain>
    </source>
</reference>
<dbReference type="EMBL" id="JBEVCJ010000014">
    <property type="protein sequence ID" value="MET1255864.1"/>
    <property type="molecule type" value="Genomic_DNA"/>
</dbReference>
<dbReference type="InterPro" id="IPR001853">
    <property type="entry name" value="DSBA-like_thioredoxin_dom"/>
</dbReference>
<dbReference type="PANTHER" id="PTHR42943">
    <property type="entry name" value="GLUTATHIONE S-TRANSFERASE KAPPA"/>
    <property type="match status" value="1"/>
</dbReference>
<accession>A0ABV2BV87</accession>
<proteinExistence type="predicted"/>
<organism evidence="1 2">
    <name type="scientific">Aliikangiella maris</name>
    <dbReference type="NCBI Taxonomy" id="3162458"/>
    <lineage>
        <taxon>Bacteria</taxon>
        <taxon>Pseudomonadati</taxon>
        <taxon>Pseudomonadota</taxon>
        <taxon>Gammaproteobacteria</taxon>
        <taxon>Oceanospirillales</taxon>
        <taxon>Pleioneaceae</taxon>
        <taxon>Aliikangiella</taxon>
    </lineage>
</organism>
<dbReference type="PIRSF" id="PIRSF006386">
    <property type="entry name" value="HCCAis_GSTk"/>
    <property type="match status" value="1"/>
</dbReference>
<dbReference type="Proteomes" id="UP001548189">
    <property type="component" value="Unassembled WGS sequence"/>
</dbReference>